<dbReference type="InterPro" id="IPR014942">
    <property type="entry name" value="AbiEii"/>
</dbReference>
<keyword evidence="1" id="KW-0808">Transferase</keyword>
<dbReference type="RefSeq" id="WP_338550948.1">
    <property type="nucleotide sequence ID" value="NZ_CP146069.1"/>
</dbReference>
<dbReference type="Gene3D" id="3.10.450.620">
    <property type="entry name" value="JHP933, nucleotidyltransferase-like core domain"/>
    <property type="match status" value="1"/>
</dbReference>
<protein>
    <submittedName>
        <fullName evidence="1">Nucleotidyl transferase AbiEii/AbiGii toxin family protein</fullName>
    </submittedName>
</protein>
<accession>A0ABZ2HJ92</accession>
<evidence type="ECO:0000313" key="1">
    <source>
        <dbReference type="EMBL" id="WWR48125.1"/>
    </source>
</evidence>
<reference evidence="1 2" key="1">
    <citation type="submission" date="2023-10" db="EMBL/GenBank/DDBJ databases">
        <title>Roseovarius strain S88 nov., isolated from a marine algae.</title>
        <authorList>
            <person name="Lee M.W."/>
            <person name="Lee J.K."/>
            <person name="Kim J.M."/>
            <person name="Choi D.G."/>
            <person name="Baek J.H."/>
            <person name="Bayburt H."/>
            <person name="Jung J.J."/>
            <person name="Han D.M."/>
            <person name="Jeon C.O."/>
        </authorList>
    </citation>
    <scope>NUCLEOTIDE SEQUENCE [LARGE SCALE GENOMIC DNA]</scope>
    <source>
        <strain evidence="1 2">S88</strain>
    </source>
</reference>
<dbReference type="GO" id="GO:0016740">
    <property type="term" value="F:transferase activity"/>
    <property type="evidence" value="ECO:0007669"/>
    <property type="project" value="UniProtKB-KW"/>
</dbReference>
<dbReference type="Pfam" id="PF08843">
    <property type="entry name" value="AbiEii"/>
    <property type="match status" value="1"/>
</dbReference>
<proteinExistence type="predicted"/>
<gene>
    <name evidence="1" type="ORF">RZ517_08130</name>
</gene>
<name>A0ABZ2HJ92_9RHOB</name>
<dbReference type="EMBL" id="CP146069">
    <property type="protein sequence ID" value="WWR48125.1"/>
    <property type="molecule type" value="Genomic_DNA"/>
</dbReference>
<organism evidence="1 2">
    <name type="scientific">Roseovarius phycicola</name>
    <dbReference type="NCBI Taxonomy" id="3080976"/>
    <lineage>
        <taxon>Bacteria</taxon>
        <taxon>Pseudomonadati</taxon>
        <taxon>Pseudomonadota</taxon>
        <taxon>Alphaproteobacteria</taxon>
        <taxon>Rhodobacterales</taxon>
        <taxon>Roseobacteraceae</taxon>
        <taxon>Roseovarius</taxon>
    </lineage>
</organism>
<sequence length="406" mass="45812">MITDQEIEEIGEAQGLTPHEVEKDYVHSWMLQGIFSRPALRRLLILKGGNALRKAYFSDTRFSKDLDFSSTSRVDQLLLETELREVCNLLSANTSIEFLDKTVVKDKNLPFDADALEARVYFKGFYNEECVDLKTQLDVTQFDKIYLPVQERLILHPYSDRSSLSETMRVQKAEEVLASKLTTLLHRRKVGDMFDLIYGVLLGRELSVSRAEVISTFLKKSIFEPNPEAARRELLDLPIGEYEEYWGTIIAPSTSVFGFDVVTSRFGEMVNSLFDAVAAPIRRMTPSGFGGGRSGRLVGRAASRSSLSETTTIGLMPSSIRSTIINGGRTRTMIEMSYGGYRRFVEPYKIEYYVRKKDGAGNEYFWGYDTTGGSSGKASIKQFFCDRIESASPTNSSFSPRYAIEL</sequence>
<keyword evidence="2" id="KW-1185">Reference proteome</keyword>
<dbReference type="Proteomes" id="UP001364156">
    <property type="component" value="Chromosome"/>
</dbReference>
<evidence type="ECO:0000313" key="2">
    <source>
        <dbReference type="Proteomes" id="UP001364156"/>
    </source>
</evidence>